<keyword evidence="2" id="KW-1185">Reference proteome</keyword>
<dbReference type="Gene3D" id="3.40.50.150">
    <property type="entry name" value="Vaccinia Virus protein VP39"/>
    <property type="match status" value="1"/>
</dbReference>
<dbReference type="PANTHER" id="PTHR47739:SF1">
    <property type="entry name" value="TRNA1(VAL) (ADENINE(37)-N6)-METHYLTRANSFERASE"/>
    <property type="match status" value="1"/>
</dbReference>
<dbReference type="EMBL" id="FN668638">
    <property type="protein sequence ID" value="CBK19734.2"/>
    <property type="molecule type" value="Genomic_DNA"/>
</dbReference>
<dbReference type="PANTHER" id="PTHR47739">
    <property type="entry name" value="TRNA1(VAL) (ADENINE(37)-N6)-METHYLTRANSFERASE"/>
    <property type="match status" value="1"/>
</dbReference>
<dbReference type="RefSeq" id="XP_012893782.1">
    <property type="nucleotide sequence ID" value="XM_013038328.1"/>
</dbReference>
<gene>
    <name evidence="1" type="ORF">GSBLH_T00000160001</name>
</gene>
<dbReference type="InterPro" id="IPR029063">
    <property type="entry name" value="SAM-dependent_MTases_sf"/>
</dbReference>
<name>D8LV95_BLAHO</name>
<proteinExistence type="predicted"/>
<dbReference type="OrthoDB" id="2099474at2759"/>
<dbReference type="AlphaFoldDB" id="D8LV95"/>
<evidence type="ECO:0000313" key="2">
    <source>
        <dbReference type="Proteomes" id="UP000008312"/>
    </source>
</evidence>
<organism evidence="1">
    <name type="scientific">Blastocystis hominis</name>
    <dbReference type="NCBI Taxonomy" id="12968"/>
    <lineage>
        <taxon>Eukaryota</taxon>
        <taxon>Sar</taxon>
        <taxon>Stramenopiles</taxon>
        <taxon>Bigyra</taxon>
        <taxon>Opalozoa</taxon>
        <taxon>Opalinata</taxon>
        <taxon>Blastocystidae</taxon>
        <taxon>Blastocystis</taxon>
    </lineage>
</organism>
<accession>D8LV95</accession>
<dbReference type="SUPFAM" id="SSF53335">
    <property type="entry name" value="S-adenosyl-L-methionine-dependent methyltransferases"/>
    <property type="match status" value="1"/>
</dbReference>
<evidence type="ECO:0000313" key="1">
    <source>
        <dbReference type="EMBL" id="CBK19734.2"/>
    </source>
</evidence>
<dbReference type="Proteomes" id="UP000008312">
    <property type="component" value="Unassembled WGS sequence"/>
</dbReference>
<dbReference type="InParanoid" id="D8LV95"/>
<sequence>MMVGWRFPDLQSAGIEAQRISYELASRSLRYNGVSDRMKLYHGDLRNRDILPAKSQFDIITGTPPYFKAGEGALSSKVDQKACLFEFRGGVEDYVEAAHGYLADGGHFVVVESALGKERFDQAAWMHHMQIVERWDFVPKEGKPPLFSIADMIKREGEEMKKYEVKTVVIRDKDGNYTPEYQKLLVEMGFPPRSEI</sequence>
<protein>
    <submittedName>
        <fullName evidence="1">Uncharacterized protein</fullName>
    </submittedName>
</protein>
<reference evidence="1" key="1">
    <citation type="submission" date="2010-02" db="EMBL/GenBank/DDBJ databases">
        <title>Sequencing and annotation of the Blastocystis hominis genome.</title>
        <authorList>
            <person name="Wincker P."/>
        </authorList>
    </citation>
    <scope>NUCLEOTIDE SEQUENCE</scope>
    <source>
        <strain evidence="1">Singapore isolate B</strain>
    </source>
</reference>
<dbReference type="GeneID" id="24917479"/>
<dbReference type="InterPro" id="IPR050210">
    <property type="entry name" value="tRNA_Adenine-N(6)_MTase"/>
</dbReference>